<evidence type="ECO:0000313" key="7">
    <source>
        <dbReference type="Proteomes" id="UP001055439"/>
    </source>
</evidence>
<gene>
    <name evidence="6" type="ORF">MUK42_32681</name>
</gene>
<dbReference type="Pfam" id="PF01596">
    <property type="entry name" value="Methyltransf_3"/>
    <property type="match status" value="1"/>
</dbReference>
<dbReference type="Proteomes" id="UP001055439">
    <property type="component" value="Chromosome 8"/>
</dbReference>
<evidence type="ECO:0000256" key="5">
    <source>
        <dbReference type="ARBA" id="ARBA00023453"/>
    </source>
</evidence>
<accession>A0A9E7H672</accession>
<proteinExistence type="inferred from homology"/>
<reference evidence="6" key="1">
    <citation type="submission" date="2022-05" db="EMBL/GenBank/DDBJ databases">
        <title>The Musa troglodytarum L. genome provides insights into the mechanism of non-climacteric behaviour and enrichment of carotenoids.</title>
        <authorList>
            <person name="Wang J."/>
        </authorList>
    </citation>
    <scope>NUCLEOTIDE SEQUENCE</scope>
    <source>
        <tissue evidence="6">Leaf</tissue>
    </source>
</reference>
<dbReference type="InterPro" id="IPR029063">
    <property type="entry name" value="SAM-dependent_MTases_sf"/>
</dbReference>
<keyword evidence="2" id="KW-0808">Transferase</keyword>
<dbReference type="SUPFAM" id="SSF53335">
    <property type="entry name" value="S-adenosyl-L-methionine-dependent methyltransferases"/>
    <property type="match status" value="1"/>
</dbReference>
<dbReference type="AlphaFoldDB" id="A0A9E7H672"/>
<keyword evidence="1" id="KW-0489">Methyltransferase</keyword>
<evidence type="ECO:0000256" key="1">
    <source>
        <dbReference type="ARBA" id="ARBA00022603"/>
    </source>
</evidence>
<protein>
    <submittedName>
        <fullName evidence="6">Caffeoyl-CoA O-methyltransferase</fullName>
    </submittedName>
</protein>
<keyword evidence="4" id="KW-0479">Metal-binding</keyword>
<dbReference type="InterPro" id="IPR002935">
    <property type="entry name" value="SAM_O-MeTrfase"/>
</dbReference>
<evidence type="ECO:0000313" key="6">
    <source>
        <dbReference type="EMBL" id="URE27570.1"/>
    </source>
</evidence>
<dbReference type="InterPro" id="IPR050362">
    <property type="entry name" value="Cation-dep_OMT"/>
</dbReference>
<dbReference type="CDD" id="cd02440">
    <property type="entry name" value="AdoMet_MTases"/>
    <property type="match status" value="1"/>
</dbReference>
<organism evidence="6 7">
    <name type="scientific">Musa troglodytarum</name>
    <name type="common">fe'i banana</name>
    <dbReference type="NCBI Taxonomy" id="320322"/>
    <lineage>
        <taxon>Eukaryota</taxon>
        <taxon>Viridiplantae</taxon>
        <taxon>Streptophyta</taxon>
        <taxon>Embryophyta</taxon>
        <taxon>Tracheophyta</taxon>
        <taxon>Spermatophyta</taxon>
        <taxon>Magnoliopsida</taxon>
        <taxon>Liliopsida</taxon>
        <taxon>Zingiberales</taxon>
        <taxon>Musaceae</taxon>
        <taxon>Musa</taxon>
    </lineage>
</organism>
<dbReference type="FunFam" id="3.40.50.150:FF:000147">
    <property type="entry name" value="Caffeoyl-CoA O-methyltransferase 1"/>
    <property type="match status" value="1"/>
</dbReference>
<evidence type="ECO:0000256" key="2">
    <source>
        <dbReference type="ARBA" id="ARBA00022679"/>
    </source>
</evidence>
<dbReference type="PANTHER" id="PTHR10509:SF81">
    <property type="entry name" value="CAFFEOYL-COA O-METHYLTRANSFERASE 1"/>
    <property type="match status" value="1"/>
</dbReference>
<dbReference type="PANTHER" id="PTHR10509">
    <property type="entry name" value="O-METHYLTRANSFERASE-RELATED"/>
    <property type="match status" value="1"/>
</dbReference>
<dbReference type="OrthoDB" id="10251242at2759"/>
<sequence length="281" mass="31313">MPTVSPPPRPAKTLEADHIVLLQQTSTQRKTTTTMASQNGQQRPHQVVGHKSLLQSDALYQYILDTSVLPREPECMKELRQITANDPMNIMSISVDEGQFLNMLLKLTRAKKTMEIGVYTGYSLLATALALPDDGKARIPILAMDINRKCYEVGLPTIQKAGVAHKIDFREGPALPVLDQLLQDETNHGSFDFVFVDADKENYVNYHRRLLDLVKVGGLIAYDNTLWSGAVAAPPDAPLPGYLRHYLDFVLLLNQELAADPRIEICQLPVGDGVTLCRRIR</sequence>
<keyword evidence="7" id="KW-1185">Reference proteome</keyword>
<dbReference type="Gene3D" id="3.40.50.150">
    <property type="entry name" value="Vaccinia Virus protein VP39"/>
    <property type="match status" value="1"/>
</dbReference>
<dbReference type="GO" id="GO:0008757">
    <property type="term" value="F:S-adenosylmethionine-dependent methyltransferase activity"/>
    <property type="evidence" value="ECO:0007669"/>
    <property type="project" value="TreeGrafter"/>
</dbReference>
<dbReference type="PROSITE" id="PS51682">
    <property type="entry name" value="SAM_OMT_I"/>
    <property type="match status" value="1"/>
</dbReference>
<evidence type="ECO:0000256" key="3">
    <source>
        <dbReference type="ARBA" id="ARBA00022691"/>
    </source>
</evidence>
<comment type="similarity">
    <text evidence="5">Belongs to the class I-like SAM-binding methyltransferase superfamily. Cation-dependent O-methyltransferase family.</text>
</comment>
<name>A0A9E7H672_9LILI</name>
<dbReference type="GO" id="GO:0046872">
    <property type="term" value="F:metal ion binding"/>
    <property type="evidence" value="ECO:0007669"/>
    <property type="project" value="UniProtKB-KW"/>
</dbReference>
<dbReference type="GO" id="GO:0032259">
    <property type="term" value="P:methylation"/>
    <property type="evidence" value="ECO:0007669"/>
    <property type="project" value="UniProtKB-KW"/>
</dbReference>
<dbReference type="EMBL" id="CP097510">
    <property type="protein sequence ID" value="URE27570.1"/>
    <property type="molecule type" value="Genomic_DNA"/>
</dbReference>
<evidence type="ECO:0000256" key="4">
    <source>
        <dbReference type="ARBA" id="ARBA00022723"/>
    </source>
</evidence>
<dbReference type="GO" id="GO:0008171">
    <property type="term" value="F:O-methyltransferase activity"/>
    <property type="evidence" value="ECO:0007669"/>
    <property type="project" value="InterPro"/>
</dbReference>
<keyword evidence="3" id="KW-0949">S-adenosyl-L-methionine</keyword>